<dbReference type="InterPro" id="IPR040256">
    <property type="entry name" value="At4g02000-like"/>
</dbReference>
<protein>
    <recommendedName>
        <fullName evidence="3">CCHC-type domain-containing protein</fullName>
    </recommendedName>
</protein>
<dbReference type="EMBL" id="JAATIQ010000237">
    <property type="protein sequence ID" value="KAF4368141.1"/>
    <property type="molecule type" value="Genomic_DNA"/>
</dbReference>
<sequence length="653" mass="71492">MALVNATYSSNHGKCFTCEEASVKLIPCESSQALHSFCLLGKVVAPMVVNEATIIDFVEKVWKFNVSVVAVNEGDNNRNCFELGFTSAGNRIWALENGPWCVRGYSFLLKVWEPLKDLSAVFNSVKIWIHIFNLPRDFFSADNGNLLGKKAGQVLYVNADEGFSAPRSKALKVLIRLNVNQPLFAGCYIGLESGSQRWIQFKYEKMGIFCYNCGVMGHQRRGCTLSSPITVASISGVPFPMYGPWISLESTYLDVFSGAFSFNPSSTPVNRARSTARLSNQAVKSISVTPGSQPWAVTTGSKGLVRKLSARMSNQAVKATARGGLVRGQMRRKVWVPKATSASRTPDFSLNGNLERFGNQEGGKEVVPFPGFNSKFENREMNIGKGKGLRFGCSKVNVGPSFSCSGPVSKLGFLNDCASSNGPRKDLHGQMHLNGGGPLADQKEIGKAFIKGGGPTGLTGHLELSHALIEGNENIGPALSNSIESSICGQEVNFHHDEQLALTNFFQAQGTTLQELKKFGNLDLYEIKSIGGDIGVPTTSERKFDETTASLCSRPWKLLRPHPWAIRDFPWDSKDCANDTMESKEEPSEEASLSNNDFTGPDEWKTKGKNVISSRPMEGTFVIEDSGYYVRQRAMKIDGSCLDFINIGMDTIH</sequence>
<reference evidence="4 5" key="1">
    <citation type="journal article" date="2020" name="bioRxiv">
        <title>Sequence and annotation of 42 cannabis genomes reveals extensive copy number variation in cannabinoid synthesis and pathogen resistance genes.</title>
        <authorList>
            <person name="Mckernan K.J."/>
            <person name="Helbert Y."/>
            <person name="Kane L.T."/>
            <person name="Ebling H."/>
            <person name="Zhang L."/>
            <person name="Liu B."/>
            <person name="Eaton Z."/>
            <person name="Mclaughlin S."/>
            <person name="Kingan S."/>
            <person name="Baybayan P."/>
            <person name="Concepcion G."/>
            <person name="Jordan M."/>
            <person name="Riva A."/>
            <person name="Barbazuk W."/>
            <person name="Harkins T."/>
        </authorList>
    </citation>
    <scope>NUCLEOTIDE SEQUENCE [LARGE SCALE GENOMIC DNA]</scope>
    <source>
        <strain evidence="5">cv. Jamaican Lion 4</strain>
        <tissue evidence="4">Leaf</tissue>
    </source>
</reference>
<dbReference type="InterPro" id="IPR025558">
    <property type="entry name" value="DUF4283"/>
</dbReference>
<dbReference type="AlphaFoldDB" id="A0A7J6FBQ8"/>
<comment type="caution">
    <text evidence="4">The sequence shown here is derived from an EMBL/GenBank/DDBJ whole genome shotgun (WGS) entry which is preliminary data.</text>
</comment>
<dbReference type="InterPro" id="IPR025836">
    <property type="entry name" value="Zn_knuckle_CX2CX4HX4C"/>
</dbReference>
<name>A0A7J6FBQ8_CANSA</name>
<dbReference type="Pfam" id="PF14392">
    <property type="entry name" value="zf-CCHC_4"/>
    <property type="match status" value="1"/>
</dbReference>
<organism evidence="4 5">
    <name type="scientific">Cannabis sativa</name>
    <name type="common">Hemp</name>
    <name type="synonym">Marijuana</name>
    <dbReference type="NCBI Taxonomy" id="3483"/>
    <lineage>
        <taxon>Eukaryota</taxon>
        <taxon>Viridiplantae</taxon>
        <taxon>Streptophyta</taxon>
        <taxon>Embryophyta</taxon>
        <taxon>Tracheophyta</taxon>
        <taxon>Spermatophyta</taxon>
        <taxon>Magnoliopsida</taxon>
        <taxon>eudicotyledons</taxon>
        <taxon>Gunneridae</taxon>
        <taxon>Pentapetalae</taxon>
        <taxon>rosids</taxon>
        <taxon>fabids</taxon>
        <taxon>Rosales</taxon>
        <taxon>Cannabaceae</taxon>
        <taxon>Cannabis</taxon>
    </lineage>
</organism>
<keyword evidence="1" id="KW-0479">Metal-binding</keyword>
<feature type="compositionally biased region" description="Basic and acidic residues" evidence="2">
    <location>
        <begin position="577"/>
        <end position="586"/>
    </location>
</feature>
<keyword evidence="1" id="KW-0863">Zinc-finger</keyword>
<evidence type="ECO:0000256" key="1">
    <source>
        <dbReference type="PROSITE-ProRule" id="PRU00047"/>
    </source>
</evidence>
<dbReference type="GO" id="GO:0008270">
    <property type="term" value="F:zinc ion binding"/>
    <property type="evidence" value="ECO:0007669"/>
    <property type="project" value="UniProtKB-KW"/>
</dbReference>
<evidence type="ECO:0000259" key="3">
    <source>
        <dbReference type="PROSITE" id="PS50158"/>
    </source>
</evidence>
<dbReference type="PANTHER" id="PTHR31286">
    <property type="entry name" value="GLYCINE-RICH CELL WALL STRUCTURAL PROTEIN 1.8-LIKE"/>
    <property type="match status" value="1"/>
</dbReference>
<feature type="domain" description="CCHC-type" evidence="3">
    <location>
        <begin position="210"/>
        <end position="223"/>
    </location>
</feature>
<evidence type="ECO:0000313" key="5">
    <source>
        <dbReference type="Proteomes" id="UP000583929"/>
    </source>
</evidence>
<evidence type="ECO:0000313" key="4">
    <source>
        <dbReference type="EMBL" id="KAF4368141.1"/>
    </source>
</evidence>
<feature type="region of interest" description="Disordered" evidence="2">
    <location>
        <begin position="577"/>
        <end position="609"/>
    </location>
</feature>
<dbReference type="PANTHER" id="PTHR31286:SF167">
    <property type="entry name" value="OS09G0268800 PROTEIN"/>
    <property type="match status" value="1"/>
</dbReference>
<keyword evidence="5" id="KW-1185">Reference proteome</keyword>
<keyword evidence="1" id="KW-0862">Zinc</keyword>
<evidence type="ECO:0000256" key="2">
    <source>
        <dbReference type="SAM" id="MobiDB-lite"/>
    </source>
</evidence>
<dbReference type="GO" id="GO:0003676">
    <property type="term" value="F:nucleic acid binding"/>
    <property type="evidence" value="ECO:0007669"/>
    <property type="project" value="InterPro"/>
</dbReference>
<dbReference type="Pfam" id="PF14111">
    <property type="entry name" value="DUF4283"/>
    <property type="match status" value="1"/>
</dbReference>
<dbReference type="InterPro" id="IPR001878">
    <property type="entry name" value="Znf_CCHC"/>
</dbReference>
<accession>A0A7J6FBQ8</accession>
<dbReference type="Proteomes" id="UP000583929">
    <property type="component" value="Unassembled WGS sequence"/>
</dbReference>
<proteinExistence type="predicted"/>
<gene>
    <name evidence="4" type="ORF">G4B88_001045</name>
</gene>
<dbReference type="PROSITE" id="PS50158">
    <property type="entry name" value="ZF_CCHC"/>
    <property type="match status" value="1"/>
</dbReference>